<dbReference type="RefSeq" id="WP_379981645.1">
    <property type="nucleotide sequence ID" value="NZ_JBHSFV010000013.1"/>
</dbReference>
<dbReference type="Proteomes" id="UP001596043">
    <property type="component" value="Unassembled WGS sequence"/>
</dbReference>
<proteinExistence type="predicted"/>
<accession>A0ABV9I2L1</accession>
<keyword evidence="2" id="KW-1185">Reference proteome</keyword>
<comment type="caution">
    <text evidence="1">The sequence shown here is derived from an EMBL/GenBank/DDBJ whole genome shotgun (WGS) entry which is preliminary data.</text>
</comment>
<name>A0ABV9I2L1_9FLAO</name>
<reference evidence="2" key="1">
    <citation type="journal article" date="2019" name="Int. J. Syst. Evol. Microbiol.">
        <title>The Global Catalogue of Microorganisms (GCM) 10K type strain sequencing project: providing services to taxonomists for standard genome sequencing and annotation.</title>
        <authorList>
            <consortium name="The Broad Institute Genomics Platform"/>
            <consortium name="The Broad Institute Genome Sequencing Center for Infectious Disease"/>
            <person name="Wu L."/>
            <person name="Ma J."/>
        </authorList>
    </citation>
    <scope>NUCLEOTIDE SEQUENCE [LARGE SCALE GENOMIC DNA]</scope>
    <source>
        <strain evidence="2">YJ-61-S</strain>
    </source>
</reference>
<sequence length="76" mass="9135">MSQMFLFLTEIQSIEYHVFINQESAFINGDLSFLFVNYWCVDDYLSLLFAFANLPARREEYIPSDKKINFLELYYV</sequence>
<dbReference type="EMBL" id="JBHSFV010000013">
    <property type="protein sequence ID" value="MFC4635935.1"/>
    <property type="molecule type" value="Genomic_DNA"/>
</dbReference>
<evidence type="ECO:0000313" key="2">
    <source>
        <dbReference type="Proteomes" id="UP001596043"/>
    </source>
</evidence>
<gene>
    <name evidence="1" type="ORF">ACFO3O_18635</name>
</gene>
<evidence type="ECO:0000313" key="1">
    <source>
        <dbReference type="EMBL" id="MFC4635935.1"/>
    </source>
</evidence>
<protein>
    <submittedName>
        <fullName evidence="1">Uncharacterized protein</fullName>
    </submittedName>
</protein>
<organism evidence="1 2">
    <name type="scientific">Dokdonia ponticola</name>
    <dbReference type="NCBI Taxonomy" id="2041041"/>
    <lineage>
        <taxon>Bacteria</taxon>
        <taxon>Pseudomonadati</taxon>
        <taxon>Bacteroidota</taxon>
        <taxon>Flavobacteriia</taxon>
        <taxon>Flavobacteriales</taxon>
        <taxon>Flavobacteriaceae</taxon>
        <taxon>Dokdonia</taxon>
    </lineage>
</organism>